<dbReference type="Pfam" id="PF21787">
    <property type="entry name" value="TNP-like_RNaseH_N"/>
    <property type="match status" value="1"/>
</dbReference>
<reference evidence="6 7" key="1">
    <citation type="journal article" date="2024" name="BMC Genomics">
        <title>De novo assembly and annotation of Popillia japonica's genome with initial clues to its potential as an invasive pest.</title>
        <authorList>
            <person name="Cucini C."/>
            <person name="Boschi S."/>
            <person name="Funari R."/>
            <person name="Cardaioli E."/>
            <person name="Iannotti N."/>
            <person name="Marturano G."/>
            <person name="Paoli F."/>
            <person name="Bruttini M."/>
            <person name="Carapelli A."/>
            <person name="Frati F."/>
            <person name="Nardi F."/>
        </authorList>
    </citation>
    <scope>NUCLEOTIDE SEQUENCE [LARGE SCALE GENOMIC DNA]</scope>
    <source>
        <strain evidence="6">DMR45628</strain>
    </source>
</reference>
<dbReference type="Pfam" id="PF13843">
    <property type="entry name" value="DDE_Tnp_1_7"/>
    <property type="match status" value="1"/>
</dbReference>
<keyword evidence="7" id="KW-1185">Reference proteome</keyword>
<evidence type="ECO:0000259" key="2">
    <source>
        <dbReference type="Pfam" id="PF13843"/>
    </source>
</evidence>
<evidence type="ECO:0000259" key="4">
    <source>
        <dbReference type="Pfam" id="PF21788"/>
    </source>
</evidence>
<name>A0AAW1LS20_POPJA</name>
<feature type="domain" description="Transposable element P transposase-like RNase H" evidence="3">
    <location>
        <begin position="88"/>
        <end position="215"/>
    </location>
</feature>
<protein>
    <submittedName>
        <fullName evidence="6">Transposase IS4</fullName>
    </submittedName>
</protein>
<evidence type="ECO:0000313" key="6">
    <source>
        <dbReference type="EMBL" id="KAK9737930.1"/>
    </source>
</evidence>
<dbReference type="Pfam" id="PF12017">
    <property type="entry name" value="Tnp_P_element"/>
    <property type="match status" value="1"/>
</dbReference>
<feature type="domain" description="THAP9-like helix-turn-helix" evidence="1">
    <location>
        <begin position="16"/>
        <end position="80"/>
    </location>
</feature>
<dbReference type="Pfam" id="PF21788">
    <property type="entry name" value="TNP-like_GBD"/>
    <property type="match status" value="1"/>
</dbReference>
<dbReference type="InterPro" id="IPR048366">
    <property type="entry name" value="TNP-like_GBD"/>
</dbReference>
<proteinExistence type="predicted"/>
<dbReference type="InterPro" id="IPR021896">
    <property type="entry name" value="THAP9-like_HTH"/>
</dbReference>
<feature type="domain" description="PiggyBac transposable element-derived protein" evidence="2">
    <location>
        <begin position="550"/>
        <end position="622"/>
    </location>
</feature>
<dbReference type="InterPro" id="IPR048365">
    <property type="entry name" value="TNP-like_RNaseH_N"/>
</dbReference>
<organism evidence="6 7">
    <name type="scientific">Popillia japonica</name>
    <name type="common">Japanese beetle</name>
    <dbReference type="NCBI Taxonomy" id="7064"/>
    <lineage>
        <taxon>Eukaryota</taxon>
        <taxon>Metazoa</taxon>
        <taxon>Ecdysozoa</taxon>
        <taxon>Arthropoda</taxon>
        <taxon>Hexapoda</taxon>
        <taxon>Insecta</taxon>
        <taxon>Pterygota</taxon>
        <taxon>Neoptera</taxon>
        <taxon>Endopterygota</taxon>
        <taxon>Coleoptera</taxon>
        <taxon>Polyphaga</taxon>
        <taxon>Scarabaeiformia</taxon>
        <taxon>Scarabaeidae</taxon>
        <taxon>Rutelinae</taxon>
        <taxon>Popillia</taxon>
    </lineage>
</organism>
<feature type="domain" description="Transposable element P transposase-like GTP-binding insertion" evidence="4">
    <location>
        <begin position="244"/>
        <end position="353"/>
    </location>
</feature>
<dbReference type="PANTHER" id="PTHR47577">
    <property type="entry name" value="THAP DOMAIN-CONTAINING PROTEIN 6"/>
    <property type="match status" value="1"/>
</dbReference>
<feature type="domain" description="Transposable element P transposase-like RNase H C-terminal" evidence="5">
    <location>
        <begin position="429"/>
        <end position="461"/>
    </location>
</feature>
<sequence length="654" mass="76454">MIKRQEDVKADFDKILTEHLTEAFANFIRFQISIADKSPKGVRYGNDFKQFALTLHLLGPSAYKYMSKIIHLPSTSTLHRITRNWQFNAGFNDFVFAAIKLRVDTLEERNRECVICLDEMSLKSHLFYNVSADEIIGFQDIRNRRKAEIADHALVVMVRGLIYNWKQPLEYFFSHSSVDANELKEIIFESIERLHNIGLNVRLVVSDMGSNFYKLVFKDLKLTEASPYFCVNGKKVHYMFDVPHLLKSTRNNFFSYLFLFRNNEINKKYLEEFYAKDKIKQYRLAPRLTDMHLYPSNFQKMKVKLASQVFSNSVTVGLNTYISFNELPQSATFTAHFIEDMDKLFDVLNSSRFKDCKPLQAAFIGNSAQVTVLQKMKSFFEEVKIFKGEKDITKRMKFLHGWGLTIAAFSELWKDMQSSNIPYLFTRYLNQDCLENYFGKVRNASGNARNPTPIQFARSFKKLFAVQYFHHVEGANCLDDLSSILTNINAESLRKVEFMFQPATFQPIAVKCTDYRLNPLMGIKKSPSYRDYWSVNEDLQDPYISKFMPVKHITFQTNLYAEQVYQLTNKRYSQTNLTEVKTFIGLNLLMGIKKSPSYRDYWSVNEDLQDPYISKFMPVNRFFAGSLHFKIHARQSVQLVVEPYTLERQFSNAI</sequence>
<evidence type="ECO:0000259" key="3">
    <source>
        <dbReference type="Pfam" id="PF21787"/>
    </source>
</evidence>
<dbReference type="InterPro" id="IPR029526">
    <property type="entry name" value="PGBD"/>
</dbReference>
<evidence type="ECO:0000313" key="7">
    <source>
        <dbReference type="Proteomes" id="UP001458880"/>
    </source>
</evidence>
<dbReference type="InterPro" id="IPR048367">
    <property type="entry name" value="TNP-like_RNaseH_C"/>
</dbReference>
<dbReference type="Proteomes" id="UP001458880">
    <property type="component" value="Unassembled WGS sequence"/>
</dbReference>
<gene>
    <name evidence="6" type="ORF">QE152_g10282</name>
</gene>
<accession>A0AAW1LS20</accession>
<comment type="caution">
    <text evidence="6">The sequence shown here is derived from an EMBL/GenBank/DDBJ whole genome shotgun (WGS) entry which is preliminary data.</text>
</comment>
<dbReference type="Pfam" id="PF21789">
    <property type="entry name" value="TNP-like_RNaseH_C"/>
    <property type="match status" value="1"/>
</dbReference>
<dbReference type="EMBL" id="JASPKY010000093">
    <property type="protein sequence ID" value="KAK9737930.1"/>
    <property type="molecule type" value="Genomic_DNA"/>
</dbReference>
<dbReference type="AlphaFoldDB" id="A0AAW1LS20"/>
<evidence type="ECO:0000259" key="1">
    <source>
        <dbReference type="Pfam" id="PF12017"/>
    </source>
</evidence>
<evidence type="ECO:0000259" key="5">
    <source>
        <dbReference type="Pfam" id="PF21789"/>
    </source>
</evidence>
<dbReference type="PANTHER" id="PTHR47577:SF2">
    <property type="entry name" value="THAP DOMAIN CONTAINING 9"/>
    <property type="match status" value="1"/>
</dbReference>